<organism evidence="1 2">
    <name type="scientific">Marchantia polymorpha</name>
    <name type="common">Common liverwort</name>
    <name type="synonym">Marchantia aquatica</name>
    <dbReference type="NCBI Taxonomy" id="3197"/>
    <lineage>
        <taxon>Eukaryota</taxon>
        <taxon>Viridiplantae</taxon>
        <taxon>Streptophyta</taxon>
        <taxon>Embryophyta</taxon>
        <taxon>Marchantiophyta</taxon>
        <taxon>Marchantiopsida</taxon>
        <taxon>Marchantiidae</taxon>
        <taxon>Marchantiales</taxon>
        <taxon>Marchantiaceae</taxon>
        <taxon>Marchantia</taxon>
    </lineage>
</organism>
<proteinExistence type="predicted"/>
<gene>
    <name evidence="1" type="ORF">MARPO_0089s0019</name>
</gene>
<reference evidence="2" key="1">
    <citation type="journal article" date="2017" name="Cell">
        <title>Insights into land plant evolution garnered from the Marchantia polymorpha genome.</title>
        <authorList>
            <person name="Bowman J.L."/>
            <person name="Kohchi T."/>
            <person name="Yamato K.T."/>
            <person name="Jenkins J."/>
            <person name="Shu S."/>
            <person name="Ishizaki K."/>
            <person name="Yamaoka S."/>
            <person name="Nishihama R."/>
            <person name="Nakamura Y."/>
            <person name="Berger F."/>
            <person name="Adam C."/>
            <person name="Aki S.S."/>
            <person name="Althoff F."/>
            <person name="Araki T."/>
            <person name="Arteaga-Vazquez M.A."/>
            <person name="Balasubrmanian S."/>
            <person name="Barry K."/>
            <person name="Bauer D."/>
            <person name="Boehm C.R."/>
            <person name="Briginshaw L."/>
            <person name="Caballero-Perez J."/>
            <person name="Catarino B."/>
            <person name="Chen F."/>
            <person name="Chiyoda S."/>
            <person name="Chovatia M."/>
            <person name="Davies K.M."/>
            <person name="Delmans M."/>
            <person name="Demura T."/>
            <person name="Dierschke T."/>
            <person name="Dolan L."/>
            <person name="Dorantes-Acosta A.E."/>
            <person name="Eklund D.M."/>
            <person name="Florent S.N."/>
            <person name="Flores-Sandoval E."/>
            <person name="Fujiyama A."/>
            <person name="Fukuzawa H."/>
            <person name="Galik B."/>
            <person name="Grimanelli D."/>
            <person name="Grimwood J."/>
            <person name="Grossniklaus U."/>
            <person name="Hamada T."/>
            <person name="Haseloff J."/>
            <person name="Hetherington A.J."/>
            <person name="Higo A."/>
            <person name="Hirakawa Y."/>
            <person name="Hundley H.N."/>
            <person name="Ikeda Y."/>
            <person name="Inoue K."/>
            <person name="Inoue S.I."/>
            <person name="Ishida S."/>
            <person name="Jia Q."/>
            <person name="Kakita M."/>
            <person name="Kanazawa T."/>
            <person name="Kawai Y."/>
            <person name="Kawashima T."/>
            <person name="Kennedy M."/>
            <person name="Kinose K."/>
            <person name="Kinoshita T."/>
            <person name="Kohara Y."/>
            <person name="Koide E."/>
            <person name="Komatsu K."/>
            <person name="Kopischke S."/>
            <person name="Kubo M."/>
            <person name="Kyozuka J."/>
            <person name="Lagercrantz U."/>
            <person name="Lin S.S."/>
            <person name="Lindquist E."/>
            <person name="Lipzen A.M."/>
            <person name="Lu C.W."/>
            <person name="De Luna E."/>
            <person name="Martienssen R.A."/>
            <person name="Minamino N."/>
            <person name="Mizutani M."/>
            <person name="Mizutani M."/>
            <person name="Mochizuki N."/>
            <person name="Monte I."/>
            <person name="Mosher R."/>
            <person name="Nagasaki H."/>
            <person name="Nakagami H."/>
            <person name="Naramoto S."/>
            <person name="Nishitani K."/>
            <person name="Ohtani M."/>
            <person name="Okamoto T."/>
            <person name="Okumura M."/>
            <person name="Phillips J."/>
            <person name="Pollak B."/>
            <person name="Reinders A."/>
            <person name="Rovekamp M."/>
            <person name="Sano R."/>
            <person name="Sawa S."/>
            <person name="Schmid M.W."/>
            <person name="Shirakawa M."/>
            <person name="Solano R."/>
            <person name="Spunde A."/>
            <person name="Suetsugu N."/>
            <person name="Sugano S."/>
            <person name="Sugiyama A."/>
            <person name="Sun R."/>
            <person name="Suzuki Y."/>
            <person name="Takenaka M."/>
            <person name="Takezawa D."/>
            <person name="Tomogane H."/>
            <person name="Tsuzuki M."/>
            <person name="Ueda T."/>
            <person name="Umeda M."/>
            <person name="Ward J.M."/>
            <person name="Watanabe Y."/>
            <person name="Yazaki K."/>
            <person name="Yokoyama R."/>
            <person name="Yoshitake Y."/>
            <person name="Yotsui I."/>
            <person name="Zachgo S."/>
            <person name="Schmutz J."/>
        </authorList>
    </citation>
    <scope>NUCLEOTIDE SEQUENCE [LARGE SCALE GENOMIC DNA]</scope>
    <source>
        <strain evidence="2">Tak-1</strain>
    </source>
</reference>
<name>A0A2R6WHR4_MARPO</name>
<dbReference type="Proteomes" id="UP000244005">
    <property type="component" value="Unassembled WGS sequence"/>
</dbReference>
<keyword evidence="2" id="KW-1185">Reference proteome</keyword>
<evidence type="ECO:0000313" key="1">
    <source>
        <dbReference type="EMBL" id="PTQ33384.1"/>
    </source>
</evidence>
<dbReference type="Gramene" id="Mp3g21980.1">
    <property type="protein sequence ID" value="Mp3g21980.1.cds1"/>
    <property type="gene ID" value="Mp3g21980"/>
</dbReference>
<evidence type="ECO:0000313" key="2">
    <source>
        <dbReference type="Proteomes" id="UP000244005"/>
    </source>
</evidence>
<sequence length="121" mass="13217">MIHTEAGGVAAESDGPVDICMRQQEIAFGGDAEIAQLHRVVAPLQLLIAWRSPYIRLVGSNGLVHDGNPAEKLVAWIVRIICGLRLHGQVELPVRRNDDRLICELEQVVDGSNSHNHADSP</sequence>
<accession>A0A2R6WHR4</accession>
<protein>
    <submittedName>
        <fullName evidence="1">Uncharacterized protein</fullName>
    </submittedName>
</protein>
<dbReference type="AlphaFoldDB" id="A0A2R6WHR4"/>
<dbReference type="EMBL" id="KZ772761">
    <property type="protein sequence ID" value="PTQ33384.1"/>
    <property type="molecule type" value="Genomic_DNA"/>
</dbReference>